<evidence type="ECO:0000256" key="1">
    <source>
        <dbReference type="ARBA" id="ARBA00009677"/>
    </source>
</evidence>
<organism evidence="6 7">
    <name type="scientific">Clostridium fallax</name>
    <dbReference type="NCBI Taxonomy" id="1533"/>
    <lineage>
        <taxon>Bacteria</taxon>
        <taxon>Bacillati</taxon>
        <taxon>Bacillota</taxon>
        <taxon>Clostridia</taxon>
        <taxon>Eubacteriales</taxon>
        <taxon>Clostridiaceae</taxon>
        <taxon>Clostridium</taxon>
    </lineage>
</organism>
<dbReference type="Pfam" id="PF06429">
    <property type="entry name" value="Flg_bbr_C"/>
    <property type="match status" value="1"/>
</dbReference>
<comment type="similarity">
    <text evidence="1 2">Belongs to the flagella basal body rod proteins family.</text>
</comment>
<evidence type="ECO:0000259" key="3">
    <source>
        <dbReference type="Pfam" id="PF00460"/>
    </source>
</evidence>
<feature type="domain" description="Flagellar hook protein FlgE/F/G-like D1" evidence="5">
    <location>
        <begin position="96"/>
        <end position="143"/>
    </location>
</feature>
<dbReference type="PANTHER" id="PTHR30435:SF19">
    <property type="entry name" value="FLAGELLAR BASAL-BODY ROD PROTEIN FLGG"/>
    <property type="match status" value="1"/>
</dbReference>
<keyword evidence="2" id="KW-0975">Bacterial flagellum</keyword>
<dbReference type="AlphaFoldDB" id="A0A1M4UIF1"/>
<comment type="subcellular location">
    <subcellularLocation>
        <location evidence="2">Bacterial flagellum basal body</location>
    </subcellularLocation>
</comment>
<dbReference type="NCBIfam" id="TIGR03506">
    <property type="entry name" value="FlgEFG_subfam"/>
    <property type="match status" value="1"/>
</dbReference>
<dbReference type="RefSeq" id="WP_072893524.1">
    <property type="nucleotide sequence ID" value="NZ_FQVM01000005.1"/>
</dbReference>
<dbReference type="InterPro" id="IPR010930">
    <property type="entry name" value="Flg_bb/hook_C_dom"/>
</dbReference>
<dbReference type="Proteomes" id="UP000184035">
    <property type="component" value="Unassembled WGS sequence"/>
</dbReference>
<feature type="domain" description="Flagellar basal body rod protein N-terminal" evidence="3">
    <location>
        <begin position="5"/>
        <end position="30"/>
    </location>
</feature>
<dbReference type="InterPro" id="IPR037925">
    <property type="entry name" value="FlgE/F/G-like"/>
</dbReference>
<dbReference type="Pfam" id="PF22692">
    <property type="entry name" value="LlgE_F_G_D1"/>
    <property type="match status" value="1"/>
</dbReference>
<reference evidence="6 7" key="1">
    <citation type="submission" date="2016-11" db="EMBL/GenBank/DDBJ databases">
        <authorList>
            <person name="Jaros S."/>
            <person name="Januszkiewicz K."/>
            <person name="Wedrychowicz H."/>
        </authorList>
    </citation>
    <scope>NUCLEOTIDE SEQUENCE [LARGE SCALE GENOMIC DNA]</scope>
    <source>
        <strain evidence="6 7">DSM 2631</strain>
    </source>
</reference>
<evidence type="ECO:0000259" key="4">
    <source>
        <dbReference type="Pfam" id="PF06429"/>
    </source>
</evidence>
<keyword evidence="6" id="KW-0969">Cilium</keyword>
<dbReference type="EMBL" id="FQVM01000005">
    <property type="protein sequence ID" value="SHE56516.1"/>
    <property type="molecule type" value="Genomic_DNA"/>
</dbReference>
<dbReference type="OrthoDB" id="9800375at2"/>
<dbReference type="Pfam" id="PF00460">
    <property type="entry name" value="Flg_bb_rod"/>
    <property type="match status" value="1"/>
</dbReference>
<name>A0A1M4UIF1_9CLOT</name>
<keyword evidence="7" id="KW-1185">Reference proteome</keyword>
<evidence type="ECO:0000313" key="7">
    <source>
        <dbReference type="Proteomes" id="UP000184035"/>
    </source>
</evidence>
<evidence type="ECO:0000259" key="5">
    <source>
        <dbReference type="Pfam" id="PF22692"/>
    </source>
</evidence>
<keyword evidence="6" id="KW-0966">Cell projection</keyword>
<keyword evidence="6" id="KW-0282">Flagellum</keyword>
<sequence>MIRSLYTAVSGLISLEAKQDVISNNMANANNGSYKAENLAIKKFDDVLIENKDKLSGNRNVKQKIGKLCLGSRIDETKIDFSPGILEETGKKTDFAIDGKGFFVVRKGDEELYTRAGSFRVDPRGELITANGEEVLGRNLTTGAVEPIAVGSGEISLNGNNDVYIDGRPKYSLLTANFNDYNSLKRRGDNLYEGTNPNYNERVYVKQRILEKSNVNITKEMIDMITTMRNFESNQKVVQTIDETLNKAANEVGAVK</sequence>
<gene>
    <name evidence="6" type="ORF">SAMN05443638_10537</name>
</gene>
<feature type="domain" description="Flagellar basal-body/hook protein C-terminal" evidence="4">
    <location>
        <begin position="207"/>
        <end position="250"/>
    </location>
</feature>
<dbReference type="InterPro" id="IPR001444">
    <property type="entry name" value="Flag_bb_rod_N"/>
</dbReference>
<dbReference type="InterPro" id="IPR053967">
    <property type="entry name" value="LlgE_F_G-like_D1"/>
</dbReference>
<proteinExistence type="inferred from homology"/>
<dbReference type="GO" id="GO:0071978">
    <property type="term" value="P:bacterial-type flagellum-dependent swarming motility"/>
    <property type="evidence" value="ECO:0007669"/>
    <property type="project" value="TreeGrafter"/>
</dbReference>
<evidence type="ECO:0000256" key="2">
    <source>
        <dbReference type="RuleBase" id="RU362116"/>
    </source>
</evidence>
<dbReference type="SUPFAM" id="SSF117143">
    <property type="entry name" value="Flagellar hook protein flgE"/>
    <property type="match status" value="1"/>
</dbReference>
<dbReference type="GO" id="GO:0009425">
    <property type="term" value="C:bacterial-type flagellum basal body"/>
    <property type="evidence" value="ECO:0007669"/>
    <property type="project" value="UniProtKB-SubCell"/>
</dbReference>
<dbReference type="STRING" id="1533.SAMN05443638_10537"/>
<evidence type="ECO:0000313" key="6">
    <source>
        <dbReference type="EMBL" id="SHE56516.1"/>
    </source>
</evidence>
<dbReference type="PANTHER" id="PTHR30435">
    <property type="entry name" value="FLAGELLAR PROTEIN"/>
    <property type="match status" value="1"/>
</dbReference>
<dbReference type="InterPro" id="IPR020013">
    <property type="entry name" value="Flagellar_FlgE/F/G"/>
</dbReference>
<accession>A0A1M4UIF1</accession>
<protein>
    <submittedName>
        <fullName evidence="6">Flagellar basal-body rod protein FlgG</fullName>
    </submittedName>
</protein>